<feature type="transmembrane region" description="Helical" evidence="3">
    <location>
        <begin position="59"/>
        <end position="79"/>
    </location>
</feature>
<feature type="domain" description="Calcineurin-like phosphoesterase" evidence="4">
    <location>
        <begin position="160"/>
        <end position="328"/>
    </location>
</feature>
<evidence type="ECO:0000313" key="5">
    <source>
        <dbReference type="EMBL" id="URI11597.1"/>
    </source>
</evidence>
<organism evidence="5 6">
    <name type="scientific">Aquincola tertiaricarbonis</name>
    <dbReference type="NCBI Taxonomy" id="391953"/>
    <lineage>
        <taxon>Bacteria</taxon>
        <taxon>Pseudomonadati</taxon>
        <taxon>Pseudomonadota</taxon>
        <taxon>Betaproteobacteria</taxon>
        <taxon>Burkholderiales</taxon>
        <taxon>Sphaerotilaceae</taxon>
        <taxon>Aquincola</taxon>
    </lineage>
</organism>
<name>A0ABY4SHI6_AQUTE</name>
<reference evidence="5" key="1">
    <citation type="submission" date="2022-05" db="EMBL/GenBank/DDBJ databases">
        <title>An RpoN-dependent PEP-CTERM gene is involved in floc formation of an Aquincola tertiaricarbonis strain.</title>
        <authorList>
            <person name="Qiu D."/>
            <person name="Xia M."/>
        </authorList>
    </citation>
    <scope>NUCLEOTIDE SEQUENCE</scope>
    <source>
        <strain evidence="5">RN12</strain>
    </source>
</reference>
<evidence type="ECO:0000259" key="4">
    <source>
        <dbReference type="Pfam" id="PF00149"/>
    </source>
</evidence>
<feature type="transmembrane region" description="Helical" evidence="3">
    <location>
        <begin position="116"/>
        <end position="136"/>
    </location>
</feature>
<evidence type="ECO:0000256" key="2">
    <source>
        <dbReference type="ARBA" id="ARBA00022801"/>
    </source>
</evidence>
<dbReference type="RefSeq" id="WP_250199791.1">
    <property type="nucleotide sequence ID" value="NZ_CP097636.1"/>
</dbReference>
<keyword evidence="3" id="KW-0812">Transmembrane</keyword>
<evidence type="ECO:0000313" key="6">
    <source>
        <dbReference type="Proteomes" id="UP001056201"/>
    </source>
</evidence>
<dbReference type="InterPro" id="IPR004843">
    <property type="entry name" value="Calcineurin-like_PHP"/>
</dbReference>
<dbReference type="Proteomes" id="UP001056201">
    <property type="component" value="Chromosome 2"/>
</dbReference>
<keyword evidence="2" id="KW-0378">Hydrolase</keyword>
<keyword evidence="1" id="KW-0479">Metal-binding</keyword>
<sequence length="390" mass="40928">MPVLLILLLLHLYVGFRLVPALPGMVAPGLLALWLLASLVLIPASFFGRRASGPVADRLSWAGMLALGVFSLLGVSTLLRDGVLLVAWALGQVPAVQAGTGAAVRAVAGGATLQAASAWAVLGFTGLGTLAGVVGARRRAPVRRVDIAVDGLPAALHGFTVAQITDVHVGPTVKRAYVQRIVDAVNTLQPDAVAITGDLVDGRVADLRDDVAPLAGLRSRHGSFFVTGNHEYYSGAEEWVAALRGLGLQVLLNQHVVLQHGGARVVMAGVADWSAGHFVPGHRSDAQAAMAGAPADAGLRLLLAHQPRSAAGAAEAGFDVQLSGHTHGGQIWPWGFFVRFQQPFTAGLDRLGRLWVYTSRGTGYWGPPLRLGAPSEITCVRFIQSNREPQ</sequence>
<feature type="transmembrane region" description="Helical" evidence="3">
    <location>
        <begin position="31"/>
        <end position="47"/>
    </location>
</feature>
<dbReference type="Gene3D" id="3.60.21.10">
    <property type="match status" value="1"/>
</dbReference>
<keyword evidence="6" id="KW-1185">Reference proteome</keyword>
<dbReference type="EMBL" id="CP097636">
    <property type="protein sequence ID" value="URI11597.1"/>
    <property type="molecule type" value="Genomic_DNA"/>
</dbReference>
<dbReference type="InterPro" id="IPR051158">
    <property type="entry name" value="Metallophosphoesterase_sf"/>
</dbReference>
<dbReference type="CDD" id="cd07385">
    <property type="entry name" value="MPP_YkuE_C"/>
    <property type="match status" value="1"/>
</dbReference>
<evidence type="ECO:0000256" key="3">
    <source>
        <dbReference type="SAM" id="Phobius"/>
    </source>
</evidence>
<protein>
    <submittedName>
        <fullName evidence="5">Metallophosphoesterase</fullName>
    </submittedName>
</protein>
<dbReference type="PANTHER" id="PTHR31302">
    <property type="entry name" value="TRANSMEMBRANE PROTEIN WITH METALLOPHOSPHOESTERASE DOMAIN-RELATED"/>
    <property type="match status" value="1"/>
</dbReference>
<dbReference type="Pfam" id="PF00149">
    <property type="entry name" value="Metallophos"/>
    <property type="match status" value="1"/>
</dbReference>
<proteinExistence type="predicted"/>
<keyword evidence="3" id="KW-0472">Membrane</keyword>
<keyword evidence="3" id="KW-1133">Transmembrane helix</keyword>
<dbReference type="PANTHER" id="PTHR31302:SF31">
    <property type="entry name" value="PHOSPHODIESTERASE YAEI"/>
    <property type="match status" value="1"/>
</dbReference>
<accession>A0ABY4SHI6</accession>
<gene>
    <name evidence="5" type="ORF">MW290_21910</name>
</gene>
<dbReference type="InterPro" id="IPR029052">
    <property type="entry name" value="Metallo-depent_PP-like"/>
</dbReference>
<dbReference type="SUPFAM" id="SSF56300">
    <property type="entry name" value="Metallo-dependent phosphatases"/>
    <property type="match status" value="1"/>
</dbReference>
<evidence type="ECO:0000256" key="1">
    <source>
        <dbReference type="ARBA" id="ARBA00022723"/>
    </source>
</evidence>